<proteinExistence type="predicted"/>
<protein>
    <submittedName>
        <fullName evidence="1">Uncharacterized protein</fullName>
    </submittedName>
</protein>
<keyword evidence="2" id="KW-1185">Reference proteome</keyword>
<dbReference type="Proteomes" id="UP000240493">
    <property type="component" value="Unassembled WGS sequence"/>
</dbReference>
<evidence type="ECO:0000313" key="1">
    <source>
        <dbReference type="EMBL" id="PTB40476.1"/>
    </source>
</evidence>
<name>A0A2T3Z6P2_TRIA4</name>
<dbReference type="EMBL" id="KZ679262">
    <property type="protein sequence ID" value="PTB40476.1"/>
    <property type="molecule type" value="Genomic_DNA"/>
</dbReference>
<accession>A0A2T3Z6P2</accession>
<gene>
    <name evidence="1" type="ORF">M441DRAFT_406871</name>
</gene>
<evidence type="ECO:0000313" key="2">
    <source>
        <dbReference type="Proteomes" id="UP000240493"/>
    </source>
</evidence>
<dbReference type="AlphaFoldDB" id="A0A2T3Z6P2"/>
<organism evidence="1 2">
    <name type="scientific">Trichoderma asperellum (strain ATCC 204424 / CBS 433.97 / NBRC 101777)</name>
    <dbReference type="NCBI Taxonomy" id="1042311"/>
    <lineage>
        <taxon>Eukaryota</taxon>
        <taxon>Fungi</taxon>
        <taxon>Dikarya</taxon>
        <taxon>Ascomycota</taxon>
        <taxon>Pezizomycotina</taxon>
        <taxon>Sordariomycetes</taxon>
        <taxon>Hypocreomycetidae</taxon>
        <taxon>Hypocreales</taxon>
        <taxon>Hypocreaceae</taxon>
        <taxon>Trichoderma</taxon>
    </lineage>
</organism>
<reference evidence="1 2" key="1">
    <citation type="submission" date="2016-07" db="EMBL/GenBank/DDBJ databases">
        <title>Multiple horizontal gene transfer events from other fungi enriched the ability of initially mycotrophic Trichoderma (Ascomycota) to feed on dead plant biomass.</title>
        <authorList>
            <consortium name="DOE Joint Genome Institute"/>
            <person name="Aerts A."/>
            <person name="Atanasova L."/>
            <person name="Chenthamara K."/>
            <person name="Zhang J."/>
            <person name="Grujic M."/>
            <person name="Henrissat B."/>
            <person name="Kuo A."/>
            <person name="Salamov A."/>
            <person name="Lipzen A."/>
            <person name="Labutti K."/>
            <person name="Barry K."/>
            <person name="Miao Y."/>
            <person name="Rahimi M.J."/>
            <person name="Shen Q."/>
            <person name="Grigoriev I.V."/>
            <person name="Kubicek C.P."/>
            <person name="Druzhinina I.S."/>
        </authorList>
    </citation>
    <scope>NUCLEOTIDE SEQUENCE [LARGE SCALE GENOMIC DNA]</scope>
    <source>
        <strain evidence="1 2">CBS 433.97</strain>
    </source>
</reference>
<sequence>MTYSRVSCAEGHPCSCMMGETGRSSWLDCEAVSNLRIQAIRSAKVSGIGTNCCTAGRQNDAVAAEGPLKPPGATRRCAGNDITNSATARALSWRAI</sequence>